<proteinExistence type="predicted"/>
<keyword evidence="2" id="KW-1185">Reference proteome</keyword>
<dbReference type="Proteomes" id="UP000827976">
    <property type="component" value="Chromosome 3"/>
</dbReference>
<protein>
    <submittedName>
        <fullName evidence="1">Uncharacterized protein</fullName>
    </submittedName>
</protein>
<comment type="caution">
    <text evidence="1">The sequence shown here is derived from an EMBL/GenBank/DDBJ whole genome shotgun (WGS) entry which is preliminary data.</text>
</comment>
<sequence>MVMEEEGVTKPKSFKDEEYCNRRVFLRSYPLQWEENQVLEAEQEEEQEEEEEGEVPHSSSSLKGKLIALIHWNEGKLLLLRRIKNKMTFYLVSCYSFAFKSSKKLITL</sequence>
<evidence type="ECO:0000313" key="1">
    <source>
        <dbReference type="EMBL" id="KAH7689471.1"/>
    </source>
</evidence>
<dbReference type="EMBL" id="CM037013">
    <property type="protein sequence ID" value="KAH7689471.1"/>
    <property type="molecule type" value="Genomic_DNA"/>
</dbReference>
<evidence type="ECO:0000313" key="2">
    <source>
        <dbReference type="Proteomes" id="UP000827976"/>
    </source>
</evidence>
<organism evidence="1 2">
    <name type="scientific">Dioscorea alata</name>
    <name type="common">Purple yam</name>
    <dbReference type="NCBI Taxonomy" id="55571"/>
    <lineage>
        <taxon>Eukaryota</taxon>
        <taxon>Viridiplantae</taxon>
        <taxon>Streptophyta</taxon>
        <taxon>Embryophyta</taxon>
        <taxon>Tracheophyta</taxon>
        <taxon>Spermatophyta</taxon>
        <taxon>Magnoliopsida</taxon>
        <taxon>Liliopsida</taxon>
        <taxon>Dioscoreales</taxon>
        <taxon>Dioscoreaceae</taxon>
        <taxon>Dioscorea</taxon>
    </lineage>
</organism>
<reference evidence="2" key="1">
    <citation type="journal article" date="2022" name="Nat. Commun.">
        <title>Chromosome evolution and the genetic basis of agronomically important traits in greater yam.</title>
        <authorList>
            <person name="Bredeson J.V."/>
            <person name="Lyons J.B."/>
            <person name="Oniyinde I.O."/>
            <person name="Okereke N.R."/>
            <person name="Kolade O."/>
            <person name="Nnabue I."/>
            <person name="Nwadili C.O."/>
            <person name="Hribova E."/>
            <person name="Parker M."/>
            <person name="Nwogha J."/>
            <person name="Shu S."/>
            <person name="Carlson J."/>
            <person name="Kariba R."/>
            <person name="Muthemba S."/>
            <person name="Knop K."/>
            <person name="Barton G.J."/>
            <person name="Sherwood A.V."/>
            <person name="Lopez-Montes A."/>
            <person name="Asiedu R."/>
            <person name="Jamnadass R."/>
            <person name="Muchugi A."/>
            <person name="Goodstein D."/>
            <person name="Egesi C.N."/>
            <person name="Featherston J."/>
            <person name="Asfaw A."/>
            <person name="Simpson G.G."/>
            <person name="Dolezel J."/>
            <person name="Hendre P.S."/>
            <person name="Van Deynze A."/>
            <person name="Kumar P.L."/>
            <person name="Obidiegwu J.E."/>
            <person name="Bhattacharjee R."/>
            <person name="Rokhsar D.S."/>
        </authorList>
    </citation>
    <scope>NUCLEOTIDE SEQUENCE [LARGE SCALE GENOMIC DNA]</scope>
    <source>
        <strain evidence="2">cv. TDa95/00328</strain>
    </source>
</reference>
<gene>
    <name evidence="1" type="ORF">IHE45_03G100400</name>
</gene>
<accession>A0ACB7WMU2</accession>
<name>A0ACB7WMU2_DIOAL</name>